<dbReference type="EMBL" id="FCOM02000001">
    <property type="protein sequence ID" value="SAL17138.1"/>
    <property type="molecule type" value="Genomic_DNA"/>
</dbReference>
<organism evidence="1 2">
    <name type="scientific">Caballeronia arvi</name>
    <dbReference type="NCBI Taxonomy" id="1777135"/>
    <lineage>
        <taxon>Bacteria</taxon>
        <taxon>Pseudomonadati</taxon>
        <taxon>Pseudomonadota</taxon>
        <taxon>Betaproteobacteria</taxon>
        <taxon>Burkholderiales</taxon>
        <taxon>Burkholderiaceae</taxon>
        <taxon>Caballeronia</taxon>
    </lineage>
</organism>
<reference evidence="1" key="1">
    <citation type="submission" date="2016-01" db="EMBL/GenBank/DDBJ databases">
        <authorList>
            <person name="Peeters C."/>
        </authorList>
    </citation>
    <scope>NUCLEOTIDE SEQUENCE [LARGE SCALE GENOMIC DNA]</scope>
    <source>
        <strain evidence="1">LMG 29317</strain>
    </source>
</reference>
<dbReference type="AlphaFoldDB" id="A0A158FBD8"/>
<gene>
    <name evidence="1" type="ORF">AWB74_00567</name>
</gene>
<evidence type="ECO:0000313" key="2">
    <source>
        <dbReference type="Proteomes" id="UP000055019"/>
    </source>
</evidence>
<keyword evidence="2" id="KW-1185">Reference proteome</keyword>
<proteinExistence type="predicted"/>
<dbReference type="Proteomes" id="UP000055019">
    <property type="component" value="Unassembled WGS sequence"/>
</dbReference>
<evidence type="ECO:0000313" key="1">
    <source>
        <dbReference type="EMBL" id="SAL17138.1"/>
    </source>
</evidence>
<name>A0A158FBD8_9BURK</name>
<accession>A0A158FBD8</accession>
<comment type="caution">
    <text evidence="1">The sequence shown here is derived from an EMBL/GenBank/DDBJ whole genome shotgun (WGS) entry which is preliminary data.</text>
</comment>
<protein>
    <submittedName>
        <fullName evidence="1">Uncharacterized protein</fullName>
    </submittedName>
</protein>
<sequence>MRTDAKCALARKLLIRHGEAAGAPWPHAG</sequence>